<dbReference type="Gene3D" id="3.30.420.10">
    <property type="entry name" value="Ribonuclease H-like superfamily/Ribonuclease H"/>
    <property type="match status" value="1"/>
</dbReference>
<feature type="transmembrane region" description="Helical" evidence="1">
    <location>
        <begin position="39"/>
        <end position="59"/>
    </location>
</feature>
<dbReference type="OrthoDB" id="895680at2759"/>
<dbReference type="InterPro" id="IPR053151">
    <property type="entry name" value="RNase_H-like"/>
</dbReference>
<dbReference type="STRING" id="429701.A0A2G9GWU4"/>
<dbReference type="EMBL" id="NKXS01003441">
    <property type="protein sequence ID" value="PIN09754.1"/>
    <property type="molecule type" value="Genomic_DNA"/>
</dbReference>
<proteinExistence type="predicted"/>
<dbReference type="Proteomes" id="UP000231279">
    <property type="component" value="Unassembled WGS sequence"/>
</dbReference>
<comment type="caution">
    <text evidence="3">The sequence shown here is derived from an EMBL/GenBank/DDBJ whole genome shotgun (WGS) entry which is preliminary data.</text>
</comment>
<dbReference type="GO" id="GO:0003676">
    <property type="term" value="F:nucleic acid binding"/>
    <property type="evidence" value="ECO:0007669"/>
    <property type="project" value="InterPro"/>
</dbReference>
<keyword evidence="4" id="KW-1185">Reference proteome</keyword>
<keyword evidence="1" id="KW-0472">Membrane</keyword>
<sequence>MTEHVGRGLAVLAESLIENLSRACGGFLWRFGRAGRACLRGWLIPTISIFALKLIHKWIPMDYILQSKGIVLLKAFVRQHVLLLMPVLRLWFLWYGRNDKKHRNILFTTDRTIWRITAYLLHLAATKLFKAKGKQKQVKMVRWLKPSPGWVKLNTDGACKGNPSPATVAGVVRNCDGQSLLMFSEFLGHMTNGFVELYAIGCVLDLCYSKNFVRVWVETNSMITLQLLPPPQLGQWQLQYLI</sequence>
<dbReference type="InterPro" id="IPR036397">
    <property type="entry name" value="RNaseH_sf"/>
</dbReference>
<dbReference type="InterPro" id="IPR044730">
    <property type="entry name" value="RNase_H-like_dom_plant"/>
</dbReference>
<dbReference type="GO" id="GO:0004523">
    <property type="term" value="F:RNA-DNA hybrid ribonuclease activity"/>
    <property type="evidence" value="ECO:0007669"/>
    <property type="project" value="InterPro"/>
</dbReference>
<dbReference type="CDD" id="cd06222">
    <property type="entry name" value="RNase_H_like"/>
    <property type="match status" value="1"/>
</dbReference>
<feature type="transmembrane region" description="Helical" evidence="1">
    <location>
        <begin position="71"/>
        <end position="92"/>
    </location>
</feature>
<evidence type="ECO:0000313" key="4">
    <source>
        <dbReference type="Proteomes" id="UP000231279"/>
    </source>
</evidence>
<dbReference type="PANTHER" id="PTHR47723">
    <property type="entry name" value="OS05G0353850 PROTEIN"/>
    <property type="match status" value="1"/>
</dbReference>
<dbReference type="AlphaFoldDB" id="A0A2G9GWU4"/>
<dbReference type="SUPFAM" id="SSF53098">
    <property type="entry name" value="Ribonuclease H-like"/>
    <property type="match status" value="1"/>
</dbReference>
<organism evidence="3 4">
    <name type="scientific">Handroanthus impetiginosus</name>
    <dbReference type="NCBI Taxonomy" id="429701"/>
    <lineage>
        <taxon>Eukaryota</taxon>
        <taxon>Viridiplantae</taxon>
        <taxon>Streptophyta</taxon>
        <taxon>Embryophyta</taxon>
        <taxon>Tracheophyta</taxon>
        <taxon>Spermatophyta</taxon>
        <taxon>Magnoliopsida</taxon>
        <taxon>eudicotyledons</taxon>
        <taxon>Gunneridae</taxon>
        <taxon>Pentapetalae</taxon>
        <taxon>asterids</taxon>
        <taxon>lamiids</taxon>
        <taxon>Lamiales</taxon>
        <taxon>Bignoniaceae</taxon>
        <taxon>Crescentiina</taxon>
        <taxon>Tabebuia alliance</taxon>
        <taxon>Handroanthus</taxon>
    </lineage>
</organism>
<dbReference type="Pfam" id="PF13456">
    <property type="entry name" value="RVT_3"/>
    <property type="match status" value="1"/>
</dbReference>
<feature type="domain" description="RNase H type-1" evidence="2">
    <location>
        <begin position="147"/>
        <end position="242"/>
    </location>
</feature>
<dbReference type="PROSITE" id="PS50879">
    <property type="entry name" value="RNASE_H_1"/>
    <property type="match status" value="1"/>
</dbReference>
<dbReference type="InterPro" id="IPR002156">
    <property type="entry name" value="RNaseH_domain"/>
</dbReference>
<dbReference type="InterPro" id="IPR012337">
    <property type="entry name" value="RNaseH-like_sf"/>
</dbReference>
<keyword evidence="1" id="KW-1133">Transmembrane helix</keyword>
<evidence type="ECO:0000313" key="3">
    <source>
        <dbReference type="EMBL" id="PIN09754.1"/>
    </source>
</evidence>
<evidence type="ECO:0000256" key="1">
    <source>
        <dbReference type="SAM" id="Phobius"/>
    </source>
</evidence>
<evidence type="ECO:0000259" key="2">
    <source>
        <dbReference type="PROSITE" id="PS50879"/>
    </source>
</evidence>
<accession>A0A2G9GWU4</accession>
<name>A0A2G9GWU4_9LAMI</name>
<dbReference type="PANTHER" id="PTHR47723:SF19">
    <property type="entry name" value="POLYNUCLEOTIDYL TRANSFERASE, RIBONUCLEASE H-LIKE SUPERFAMILY PROTEIN"/>
    <property type="match status" value="1"/>
</dbReference>
<protein>
    <recommendedName>
        <fullName evidence="2">RNase H type-1 domain-containing protein</fullName>
    </recommendedName>
</protein>
<reference evidence="4" key="1">
    <citation type="journal article" date="2018" name="Gigascience">
        <title>Genome assembly of the Pink Ipe (Handroanthus impetiginosus, Bignoniaceae), a highly valued, ecologically keystone Neotropical timber forest tree.</title>
        <authorList>
            <person name="Silva-Junior O.B."/>
            <person name="Grattapaglia D."/>
            <person name="Novaes E."/>
            <person name="Collevatti R.G."/>
        </authorList>
    </citation>
    <scope>NUCLEOTIDE SEQUENCE [LARGE SCALE GENOMIC DNA]</scope>
    <source>
        <strain evidence="4">cv. UFG-1</strain>
    </source>
</reference>
<gene>
    <name evidence="3" type="ORF">CDL12_17665</name>
</gene>
<keyword evidence="1" id="KW-0812">Transmembrane</keyword>